<evidence type="ECO:0000259" key="5">
    <source>
        <dbReference type="PROSITE" id="PS50931"/>
    </source>
</evidence>
<dbReference type="Proteomes" id="UP000241829">
    <property type="component" value="Chromosome"/>
</dbReference>
<dbReference type="InterPro" id="IPR036390">
    <property type="entry name" value="WH_DNA-bd_sf"/>
</dbReference>
<name>A0A2P1NHQ2_9BURK</name>
<dbReference type="Gene3D" id="1.10.10.10">
    <property type="entry name" value="Winged helix-like DNA-binding domain superfamily/Winged helix DNA-binding domain"/>
    <property type="match status" value="1"/>
</dbReference>
<dbReference type="SUPFAM" id="SSF53850">
    <property type="entry name" value="Periplasmic binding protein-like II"/>
    <property type="match status" value="1"/>
</dbReference>
<dbReference type="SUPFAM" id="SSF46785">
    <property type="entry name" value="Winged helix' DNA-binding domain"/>
    <property type="match status" value="1"/>
</dbReference>
<evidence type="ECO:0000256" key="2">
    <source>
        <dbReference type="ARBA" id="ARBA00023015"/>
    </source>
</evidence>
<dbReference type="PANTHER" id="PTHR30579:SF2">
    <property type="entry name" value="HTH-TYPE TRANSCRIPTIONAL REGULATOR ARGP"/>
    <property type="match status" value="1"/>
</dbReference>
<evidence type="ECO:0000313" key="6">
    <source>
        <dbReference type="EMBL" id="AVP56578.1"/>
    </source>
</evidence>
<keyword evidence="2" id="KW-0805">Transcription regulation</keyword>
<dbReference type="InterPro" id="IPR036388">
    <property type="entry name" value="WH-like_DNA-bd_sf"/>
</dbReference>
<dbReference type="GO" id="GO:0003700">
    <property type="term" value="F:DNA-binding transcription factor activity"/>
    <property type="evidence" value="ECO:0007669"/>
    <property type="project" value="InterPro"/>
</dbReference>
<evidence type="ECO:0000256" key="4">
    <source>
        <dbReference type="ARBA" id="ARBA00023163"/>
    </source>
</evidence>
<evidence type="ECO:0000256" key="3">
    <source>
        <dbReference type="ARBA" id="ARBA00023125"/>
    </source>
</evidence>
<dbReference type="PRINTS" id="PR00039">
    <property type="entry name" value="HTHLYSR"/>
</dbReference>
<dbReference type="KEGG" id="melm:C7H73_02050"/>
<dbReference type="AlphaFoldDB" id="A0A2P1NHQ2"/>
<dbReference type="InterPro" id="IPR017685">
    <property type="entry name" value="ArgP"/>
</dbReference>
<dbReference type="NCBIfam" id="TIGR03298">
    <property type="entry name" value="argP"/>
    <property type="match status" value="1"/>
</dbReference>
<dbReference type="OrthoDB" id="3252676at2"/>
<comment type="similarity">
    <text evidence="1">Belongs to the LysR transcriptional regulatory family.</text>
</comment>
<dbReference type="NCBIfam" id="NF009888">
    <property type="entry name" value="PRK13348.1"/>
    <property type="match status" value="1"/>
</dbReference>
<dbReference type="Gene3D" id="3.40.190.290">
    <property type="match status" value="1"/>
</dbReference>
<dbReference type="NCBIfam" id="NF002964">
    <property type="entry name" value="PRK03635.1"/>
    <property type="match status" value="1"/>
</dbReference>
<dbReference type="PROSITE" id="PS50931">
    <property type="entry name" value="HTH_LYSR"/>
    <property type="match status" value="1"/>
</dbReference>
<dbReference type="InterPro" id="IPR000847">
    <property type="entry name" value="LysR_HTH_N"/>
</dbReference>
<proteinExistence type="inferred from homology"/>
<dbReference type="Pfam" id="PF03466">
    <property type="entry name" value="LysR_substrate"/>
    <property type="match status" value="1"/>
</dbReference>
<dbReference type="InterPro" id="IPR005119">
    <property type="entry name" value="LysR_subst-bd"/>
</dbReference>
<accession>A0A2P1NHQ2</accession>
<sequence>MSTFDPAALECLAAIVEEGGFERAAQRLHITQSAVSQRLRALEAQVGSVLIVRSRPLKPTNAGQLLLKHTRQLRLLRADLERDLQELAPSARGGAREDERIAIAINADSIATWALDALSGLVRDRLPLEIIADDQDFTQEWLRSGQVLGCVTTLKAALRGCRVLPLGAMHYVAVAAPAFAARHLPQGLTAHSFRDVPFVSFNRKDDMQAEFLMRTFGLKRAAVSRVFVPSSEGQVRAVAAGWGVGVVPELLARSWIEDGQLLDLAPGHFVAVQLYWHSWNLQSEVLDALADALTTGAAQSLVQPLAPPPAQ</sequence>
<evidence type="ECO:0000313" key="7">
    <source>
        <dbReference type="Proteomes" id="UP000241829"/>
    </source>
</evidence>
<feature type="domain" description="HTH lysR-type" evidence="5">
    <location>
        <begin position="4"/>
        <end position="60"/>
    </location>
</feature>
<dbReference type="InterPro" id="IPR050176">
    <property type="entry name" value="LTTR"/>
</dbReference>
<gene>
    <name evidence="6" type="ORF">C7H73_02050</name>
</gene>
<dbReference type="Pfam" id="PF00126">
    <property type="entry name" value="HTH_1"/>
    <property type="match status" value="1"/>
</dbReference>
<dbReference type="GO" id="GO:0003677">
    <property type="term" value="F:DNA binding"/>
    <property type="evidence" value="ECO:0007669"/>
    <property type="project" value="UniProtKB-KW"/>
</dbReference>
<protein>
    <submittedName>
        <fullName evidence="6">ArgP/LysG family DNA-binding transcriptional regulator</fullName>
    </submittedName>
</protein>
<organism evidence="6 7">
    <name type="scientific">Pulveribacter suum</name>
    <dbReference type="NCBI Taxonomy" id="2116657"/>
    <lineage>
        <taxon>Bacteria</taxon>
        <taxon>Pseudomonadati</taxon>
        <taxon>Pseudomonadota</taxon>
        <taxon>Betaproteobacteria</taxon>
        <taxon>Burkholderiales</taxon>
        <taxon>Comamonadaceae</taxon>
        <taxon>Pulveribacter</taxon>
    </lineage>
</organism>
<keyword evidence="3 6" id="KW-0238">DNA-binding</keyword>
<keyword evidence="4" id="KW-0804">Transcription</keyword>
<reference evidence="7" key="1">
    <citation type="submission" date="2018-03" db="EMBL/GenBank/DDBJ databases">
        <title>Genome sequencing of Melaminivora sp. strain SC2-7.</title>
        <authorList>
            <person name="Kim S.-J."/>
            <person name="Heo J."/>
            <person name="Ahn J.-H."/>
            <person name="Kwon S.-W."/>
        </authorList>
    </citation>
    <scope>NUCLEOTIDE SEQUENCE [LARGE SCALE GENOMIC DNA]</scope>
    <source>
        <strain evidence="7">SC2-7</strain>
    </source>
</reference>
<dbReference type="EMBL" id="CP027792">
    <property type="protein sequence ID" value="AVP56578.1"/>
    <property type="molecule type" value="Genomic_DNA"/>
</dbReference>
<evidence type="ECO:0000256" key="1">
    <source>
        <dbReference type="ARBA" id="ARBA00009437"/>
    </source>
</evidence>
<dbReference type="RefSeq" id="WP_106845139.1">
    <property type="nucleotide sequence ID" value="NZ_CP027792.1"/>
</dbReference>
<dbReference type="PANTHER" id="PTHR30579">
    <property type="entry name" value="TRANSCRIPTIONAL REGULATOR"/>
    <property type="match status" value="1"/>
</dbReference>
<keyword evidence="7" id="KW-1185">Reference proteome</keyword>